<proteinExistence type="predicted"/>
<organism evidence="3 4">
    <name type="scientific">Meloidogyne enterolobii</name>
    <name type="common">Root-knot nematode worm</name>
    <name type="synonym">Meloidogyne mayaguensis</name>
    <dbReference type="NCBI Taxonomy" id="390850"/>
    <lineage>
        <taxon>Eukaryota</taxon>
        <taxon>Metazoa</taxon>
        <taxon>Ecdysozoa</taxon>
        <taxon>Nematoda</taxon>
        <taxon>Chromadorea</taxon>
        <taxon>Rhabditida</taxon>
        <taxon>Tylenchina</taxon>
        <taxon>Tylenchomorpha</taxon>
        <taxon>Tylenchoidea</taxon>
        <taxon>Meloidogynidae</taxon>
        <taxon>Meloidogyninae</taxon>
        <taxon>Meloidogyne</taxon>
    </lineage>
</organism>
<feature type="region of interest" description="Disordered" evidence="1">
    <location>
        <begin position="133"/>
        <end position="154"/>
    </location>
</feature>
<protein>
    <submittedName>
        <fullName evidence="3">Uncharacterized protein</fullName>
    </submittedName>
</protein>
<evidence type="ECO:0000313" key="3">
    <source>
        <dbReference type="EMBL" id="CAD2147416.1"/>
    </source>
</evidence>
<name>A0A6V7U9C9_MELEN</name>
<feature type="signal peptide" evidence="2">
    <location>
        <begin position="1"/>
        <end position="21"/>
    </location>
</feature>
<evidence type="ECO:0000256" key="2">
    <source>
        <dbReference type="SAM" id="SignalP"/>
    </source>
</evidence>
<evidence type="ECO:0000256" key="1">
    <source>
        <dbReference type="SAM" id="MobiDB-lite"/>
    </source>
</evidence>
<gene>
    <name evidence="3" type="ORF">MENT_LOCUS8953</name>
</gene>
<dbReference type="AlphaFoldDB" id="A0A6V7U9C9"/>
<dbReference type="EMBL" id="CAJEWN010000039">
    <property type="protein sequence ID" value="CAD2147416.1"/>
    <property type="molecule type" value="Genomic_DNA"/>
</dbReference>
<dbReference type="Proteomes" id="UP000580250">
    <property type="component" value="Unassembled WGS sequence"/>
</dbReference>
<keyword evidence="2" id="KW-0732">Signal</keyword>
<reference evidence="3 4" key="1">
    <citation type="submission" date="2020-08" db="EMBL/GenBank/DDBJ databases">
        <authorList>
            <person name="Koutsovoulos G."/>
            <person name="Danchin GJ E."/>
        </authorList>
    </citation>
    <scope>NUCLEOTIDE SEQUENCE [LARGE SCALE GENOMIC DNA]</scope>
</reference>
<comment type="caution">
    <text evidence="3">The sequence shown here is derived from an EMBL/GenBank/DDBJ whole genome shotgun (WGS) entry which is preliminary data.</text>
</comment>
<feature type="chain" id="PRO_5028084225" evidence="2">
    <location>
        <begin position="22"/>
        <end position="154"/>
    </location>
</feature>
<evidence type="ECO:0000313" key="4">
    <source>
        <dbReference type="Proteomes" id="UP000580250"/>
    </source>
</evidence>
<sequence>MSKLFNIQLFILILSADLIYSAVLHPRLRRIRNHEINKSIHLNGADENELNRQEIQLSSTNDDSASLVNRLISSLSASGENIELIIQNPINDQQQEEIKKRKRNDCFFSLVNCRLVQTTSISRTLERIQSGIKNNSKQRREHKRRSRKLIKTKL</sequence>
<accession>A0A6V7U9C9</accession>
<feature type="compositionally biased region" description="Basic residues" evidence="1">
    <location>
        <begin position="136"/>
        <end position="154"/>
    </location>
</feature>